<organism evidence="1 2">
    <name type="scientific">Alligator mississippiensis</name>
    <name type="common">American alligator</name>
    <dbReference type="NCBI Taxonomy" id="8496"/>
    <lineage>
        <taxon>Eukaryota</taxon>
        <taxon>Metazoa</taxon>
        <taxon>Chordata</taxon>
        <taxon>Craniata</taxon>
        <taxon>Vertebrata</taxon>
        <taxon>Euteleostomi</taxon>
        <taxon>Archelosauria</taxon>
        <taxon>Archosauria</taxon>
        <taxon>Crocodylia</taxon>
        <taxon>Alligatoridae</taxon>
        <taxon>Alligatorinae</taxon>
        <taxon>Alligator</taxon>
    </lineage>
</organism>
<comment type="caution">
    <text evidence="1">The sequence shown here is derived from an EMBL/GenBank/DDBJ whole genome shotgun (WGS) entry which is preliminary data.</text>
</comment>
<dbReference type="AlphaFoldDB" id="A0A151NFM0"/>
<gene>
    <name evidence="1" type="ORF">Y1Q_0008021</name>
</gene>
<accession>A0A151NFM0</accession>
<sequence length="105" mass="11279">MDELCSKGPVSVRHVSPGNCCSPWCSPQDCVKMANQPFLVTHMKSADWLKCLQRNTSQVTGTLSGSTDSKVSTEDLDGHHLSLSHFKSSQVSPKAAATVGAPYML</sequence>
<protein>
    <submittedName>
        <fullName evidence="1">Uncharacterized protein</fullName>
    </submittedName>
</protein>
<evidence type="ECO:0000313" key="2">
    <source>
        <dbReference type="Proteomes" id="UP000050525"/>
    </source>
</evidence>
<dbReference type="Proteomes" id="UP000050525">
    <property type="component" value="Unassembled WGS sequence"/>
</dbReference>
<dbReference type="EMBL" id="AKHW03003201">
    <property type="protein sequence ID" value="KYO35449.1"/>
    <property type="molecule type" value="Genomic_DNA"/>
</dbReference>
<name>A0A151NFM0_ALLMI</name>
<keyword evidence="2" id="KW-1185">Reference proteome</keyword>
<evidence type="ECO:0000313" key="1">
    <source>
        <dbReference type="EMBL" id="KYO35449.1"/>
    </source>
</evidence>
<proteinExistence type="predicted"/>
<reference evidence="1 2" key="1">
    <citation type="journal article" date="2012" name="Genome Biol.">
        <title>Sequencing three crocodilian genomes to illuminate the evolution of archosaurs and amniotes.</title>
        <authorList>
            <person name="St John J.A."/>
            <person name="Braun E.L."/>
            <person name="Isberg S.R."/>
            <person name="Miles L.G."/>
            <person name="Chong A.Y."/>
            <person name="Gongora J."/>
            <person name="Dalzell P."/>
            <person name="Moran C."/>
            <person name="Bed'hom B."/>
            <person name="Abzhanov A."/>
            <person name="Burgess S.C."/>
            <person name="Cooksey A.M."/>
            <person name="Castoe T.A."/>
            <person name="Crawford N.G."/>
            <person name="Densmore L.D."/>
            <person name="Drew J.C."/>
            <person name="Edwards S.V."/>
            <person name="Faircloth B.C."/>
            <person name="Fujita M.K."/>
            <person name="Greenwold M.J."/>
            <person name="Hoffmann F.G."/>
            <person name="Howard J.M."/>
            <person name="Iguchi T."/>
            <person name="Janes D.E."/>
            <person name="Khan S.Y."/>
            <person name="Kohno S."/>
            <person name="de Koning A.J."/>
            <person name="Lance S.L."/>
            <person name="McCarthy F.M."/>
            <person name="McCormack J.E."/>
            <person name="Merchant M.E."/>
            <person name="Peterson D.G."/>
            <person name="Pollock D.D."/>
            <person name="Pourmand N."/>
            <person name="Raney B.J."/>
            <person name="Roessler K.A."/>
            <person name="Sanford J.R."/>
            <person name="Sawyer R.H."/>
            <person name="Schmidt C.J."/>
            <person name="Triplett E.W."/>
            <person name="Tuberville T.D."/>
            <person name="Venegas-Anaya M."/>
            <person name="Howard J.T."/>
            <person name="Jarvis E.D."/>
            <person name="Guillette L.J.Jr."/>
            <person name="Glenn T.C."/>
            <person name="Green R.E."/>
            <person name="Ray D.A."/>
        </authorList>
    </citation>
    <scope>NUCLEOTIDE SEQUENCE [LARGE SCALE GENOMIC DNA]</scope>
    <source>
        <strain evidence="1">KSC_2009_1</strain>
    </source>
</reference>